<dbReference type="Proteomes" id="UP000440367">
    <property type="component" value="Unassembled WGS sequence"/>
</dbReference>
<dbReference type="EMBL" id="QXGD01001754">
    <property type="protein sequence ID" value="KAE9199714.1"/>
    <property type="molecule type" value="Genomic_DNA"/>
</dbReference>
<sequence length="593" mass="65733">MFGGGTLSPDAAAQNPTSASARVVSCRFFCADCGGDARSIFRQEYSSLEQGGAKALRCFSHCCPSRQSSSSNCGSSLHLLVTFSSDATAFRQSDELVVCCRFEPVAPSVSVGPQSGPHTLSLSVGEMVVLPSAEPTSSLSSDNWLIGKQESELNRSEFPKNTIVYVFNGNRHRQPRWIFHEDDSARGLKFQLVAYVFRPRPRSYDQQFAGERLIYRALGVLSTVIYRFPSPVFTILAGGTVHEECGSVDPPCKLKCHEPLERGGKLKASFENTAATASSATTAFNLAAQPILQASHISHAWQLNHHISELSFSDKMLHLAIPLLFLEFTPFSAVGYFLVSRDNCTSSQRQGGSASAAQMTLWSTVQHQAAAASHVFDSSTEWFLPEDHEVVRESILLLLDVLTSSSIRQLTNSTFATAAATASVEIPTKLQFQQRFYDFVGNLYEAIVTLLRAREPEDSSLRISNLANKLLALIFKRAPFRPLRKVMSEMLLNRSLMPVIGALETFTAQLREVYVTYWKTIADQQSARHTLPLSLASSLKDAHLRCWNGRYPLLIFKYLVHPKKATVIVGLQLALRLLSQRRCRHLRSQKECT</sequence>
<accession>A0A6A3XJV6</accession>
<evidence type="ECO:0000313" key="2">
    <source>
        <dbReference type="Proteomes" id="UP000440367"/>
    </source>
</evidence>
<name>A0A6A3XJV6_9STRA</name>
<organism evidence="1 2">
    <name type="scientific">Phytophthora fragariae</name>
    <dbReference type="NCBI Taxonomy" id="53985"/>
    <lineage>
        <taxon>Eukaryota</taxon>
        <taxon>Sar</taxon>
        <taxon>Stramenopiles</taxon>
        <taxon>Oomycota</taxon>
        <taxon>Peronosporomycetes</taxon>
        <taxon>Peronosporales</taxon>
        <taxon>Peronosporaceae</taxon>
        <taxon>Phytophthora</taxon>
    </lineage>
</organism>
<protein>
    <submittedName>
        <fullName evidence="1">Uncharacterized protein</fullName>
    </submittedName>
</protein>
<reference evidence="1 2" key="1">
    <citation type="submission" date="2018-08" db="EMBL/GenBank/DDBJ databases">
        <title>Genomic investigation of the strawberry pathogen Phytophthora fragariae indicates pathogenicity is determined by transcriptional variation in three key races.</title>
        <authorList>
            <person name="Adams T.M."/>
            <person name="Armitage A.D."/>
            <person name="Sobczyk M.K."/>
            <person name="Bates H.J."/>
            <person name="Dunwell J.M."/>
            <person name="Nellist C.F."/>
            <person name="Harrison R.J."/>
        </authorList>
    </citation>
    <scope>NUCLEOTIDE SEQUENCE [LARGE SCALE GENOMIC DNA]</scope>
    <source>
        <strain evidence="1 2">BC-1</strain>
    </source>
</reference>
<evidence type="ECO:0000313" key="1">
    <source>
        <dbReference type="EMBL" id="KAE9199714.1"/>
    </source>
</evidence>
<proteinExistence type="predicted"/>
<dbReference type="AlphaFoldDB" id="A0A6A3XJV6"/>
<comment type="caution">
    <text evidence="1">The sequence shown here is derived from an EMBL/GenBank/DDBJ whole genome shotgun (WGS) entry which is preliminary data.</text>
</comment>
<gene>
    <name evidence="1" type="ORF">PF002_g22068</name>
</gene>